<keyword evidence="3" id="KW-1185">Reference proteome</keyword>
<reference evidence="2 3" key="1">
    <citation type="journal article" date="2017" name="Nat. Microbiol.">
        <title>Natural product diversity associated with the nematode symbionts Photorhabdus and Xenorhabdus.</title>
        <authorList>
            <person name="Tobias N.J."/>
            <person name="Wolff H."/>
            <person name="Djahanschiri B."/>
            <person name="Grundmann F."/>
            <person name="Kronenwerth M."/>
            <person name="Shi Y.M."/>
            <person name="Simonyi S."/>
            <person name="Grun P."/>
            <person name="Shapiro-Ilan D."/>
            <person name="Pidot S.J."/>
            <person name="Stinear T.P."/>
            <person name="Ebersberger I."/>
            <person name="Bode H.B."/>
        </authorList>
    </citation>
    <scope>NUCLEOTIDE SEQUENCE [LARGE SCALE GENOMIC DNA]</scope>
    <source>
        <strain evidence="2 3">DSM 17907</strain>
    </source>
</reference>
<dbReference type="EMBL" id="NJCX01000028">
    <property type="protein sequence ID" value="PHM70001.1"/>
    <property type="molecule type" value="Genomic_DNA"/>
</dbReference>
<evidence type="ECO:0000313" key="2">
    <source>
        <dbReference type="EMBL" id="PHM70001.1"/>
    </source>
</evidence>
<proteinExistence type="predicted"/>
<evidence type="ECO:0000313" key="3">
    <source>
        <dbReference type="Proteomes" id="UP000221101"/>
    </source>
</evidence>
<accession>A0A2D0L2U4</accession>
<dbReference type="Proteomes" id="UP000221101">
    <property type="component" value="Unassembled WGS sequence"/>
</dbReference>
<sequence>MPPSLTINTPNRDATFSDQRKHILTYLGFARYDDNAQASLEKWLSKLAEQGYLPDELFLRAEQYLLNTKVILPGPTVMERLIISVCSDVHERLFESLYQQLSTKIRHAIDELLIASPGDQRTLFYLLKEDPPSATISSIQSYLERYRSLDDTGIDTIESRIVDPAFMDYLYKLARRYNAKDIKRFKENKRYSLMLCFLLETRKVLLDHLVKMHDQYILDMLRKSKQVHEKKHRALRKRQKKAIDTVLDATHFIVDWLDDRPLSKVDLWQRIDEKNCWSPWMIYISSSAWKSAVTEICC</sequence>
<evidence type="ECO:0000259" key="1">
    <source>
        <dbReference type="Pfam" id="PF13700"/>
    </source>
</evidence>
<protein>
    <submittedName>
        <fullName evidence="2">Transposase</fullName>
    </submittedName>
</protein>
<organism evidence="2 3">
    <name type="scientific">Xenorhabdus kozodoii</name>
    <dbReference type="NCBI Taxonomy" id="351676"/>
    <lineage>
        <taxon>Bacteria</taxon>
        <taxon>Pseudomonadati</taxon>
        <taxon>Pseudomonadota</taxon>
        <taxon>Gammaproteobacteria</taxon>
        <taxon>Enterobacterales</taxon>
        <taxon>Morganellaceae</taxon>
        <taxon>Xenorhabdus</taxon>
    </lineage>
</organism>
<dbReference type="AlphaFoldDB" id="A0A2D0L2U4"/>
<name>A0A2D0L2U4_9GAMM</name>
<dbReference type="InterPro" id="IPR025296">
    <property type="entry name" value="DUF4158"/>
</dbReference>
<dbReference type="Pfam" id="PF13700">
    <property type="entry name" value="DUF4158"/>
    <property type="match status" value="1"/>
</dbReference>
<feature type="domain" description="DUF4158" evidence="1">
    <location>
        <begin position="10"/>
        <end position="85"/>
    </location>
</feature>
<gene>
    <name evidence="2" type="ORF">Xkoz_03267</name>
</gene>
<comment type="caution">
    <text evidence="2">The sequence shown here is derived from an EMBL/GenBank/DDBJ whole genome shotgun (WGS) entry which is preliminary data.</text>
</comment>